<dbReference type="GO" id="GO:0005886">
    <property type="term" value="C:plasma membrane"/>
    <property type="evidence" value="ECO:0007669"/>
    <property type="project" value="UniProtKB-SubCell"/>
</dbReference>
<keyword evidence="11" id="KW-0328">Glycosyltransferase</keyword>
<dbReference type="Gene3D" id="3.40.50.11720">
    <property type="entry name" value="3-Deoxy-D-manno-octulosonic-acid transferase, N-terminal domain"/>
    <property type="match status" value="1"/>
</dbReference>
<reference evidence="11 12" key="1">
    <citation type="submission" date="2017-03" db="EMBL/GenBank/DDBJ databases">
        <authorList>
            <person name="Afonso C.L."/>
            <person name="Miller P.J."/>
            <person name="Scott M.A."/>
            <person name="Spackman E."/>
            <person name="Goraichik I."/>
            <person name="Dimitrov K.M."/>
            <person name="Suarez D.L."/>
            <person name="Swayne D.E."/>
        </authorList>
    </citation>
    <scope>NUCLEOTIDE SEQUENCE [LARGE SCALE GENOMIC DNA]</scope>
    <source>
        <strain evidence="11 12">CECT 8397</strain>
    </source>
</reference>
<evidence type="ECO:0000313" key="11">
    <source>
        <dbReference type="EMBL" id="SLN43233.1"/>
    </source>
</evidence>
<dbReference type="Pfam" id="PF04413">
    <property type="entry name" value="Glycos_transf_N"/>
    <property type="match status" value="1"/>
</dbReference>
<dbReference type="Gene3D" id="3.40.50.2000">
    <property type="entry name" value="Glycogen Phosphorylase B"/>
    <property type="match status" value="1"/>
</dbReference>
<dbReference type="UniPathway" id="UPA00958"/>
<keyword evidence="9" id="KW-1003">Cell membrane</keyword>
<evidence type="ECO:0000259" key="10">
    <source>
        <dbReference type="Pfam" id="PF04413"/>
    </source>
</evidence>
<evidence type="ECO:0000256" key="6">
    <source>
        <dbReference type="ARBA" id="ARBA00031445"/>
    </source>
</evidence>
<evidence type="ECO:0000256" key="5">
    <source>
        <dbReference type="ARBA" id="ARBA00022679"/>
    </source>
</evidence>
<evidence type="ECO:0000256" key="2">
    <source>
        <dbReference type="ARBA" id="ARBA00004713"/>
    </source>
</evidence>
<dbReference type="EC" id="2.4.99.12" evidence="3 9"/>
<dbReference type="GO" id="GO:0043842">
    <property type="term" value="F:Kdo transferase activity"/>
    <property type="evidence" value="ECO:0007669"/>
    <property type="project" value="UniProtKB-EC"/>
</dbReference>
<accession>A0A1Y5SL95</accession>
<comment type="similarity">
    <text evidence="9">Belongs to the glycosyltransferase group 1 family.</text>
</comment>
<keyword evidence="12" id="KW-1185">Reference proteome</keyword>
<dbReference type="AlphaFoldDB" id="A0A1Y5SL95"/>
<dbReference type="EMBL" id="FWFT01000003">
    <property type="protein sequence ID" value="SLN43233.1"/>
    <property type="molecule type" value="Genomic_DNA"/>
</dbReference>
<comment type="pathway">
    <text evidence="2 9">Bacterial outer membrane biogenesis; LPS core biosynthesis.</text>
</comment>
<dbReference type="InterPro" id="IPR038107">
    <property type="entry name" value="Glycos_transf_N_sf"/>
</dbReference>
<organism evidence="11 12">
    <name type="scientific">Pseudooctadecabacter jejudonensis</name>
    <dbReference type="NCBI Taxonomy" id="1391910"/>
    <lineage>
        <taxon>Bacteria</taxon>
        <taxon>Pseudomonadati</taxon>
        <taxon>Pseudomonadota</taxon>
        <taxon>Alphaproteobacteria</taxon>
        <taxon>Rhodobacterales</taxon>
        <taxon>Paracoccaceae</taxon>
        <taxon>Pseudooctadecabacter</taxon>
    </lineage>
</organism>
<dbReference type="InterPro" id="IPR039901">
    <property type="entry name" value="Kdotransferase"/>
</dbReference>
<evidence type="ECO:0000256" key="3">
    <source>
        <dbReference type="ARBA" id="ARBA00012621"/>
    </source>
</evidence>
<keyword evidence="9" id="KW-0472">Membrane</keyword>
<keyword evidence="9" id="KW-0448">Lipopolysaccharide biosynthesis</keyword>
<gene>
    <name evidence="11" type="primary">waaA_3</name>
    <name evidence="11" type="ORF">PSJ8397_02208</name>
</gene>
<evidence type="ECO:0000256" key="1">
    <source>
        <dbReference type="ARBA" id="ARBA00003394"/>
    </source>
</evidence>
<protein>
    <recommendedName>
        <fullName evidence="4 9">3-deoxy-D-manno-octulosonic acid transferase</fullName>
        <shortName evidence="9">Kdo transferase</shortName>
        <ecNumber evidence="3 9">2.4.99.12</ecNumber>
    </recommendedName>
    <alternativeName>
        <fullName evidence="6 9">Lipid IV(A) 3-deoxy-D-manno-octulosonic acid transferase</fullName>
    </alternativeName>
</protein>
<evidence type="ECO:0000256" key="8">
    <source>
        <dbReference type="PIRSR" id="PIRSR639901-1"/>
    </source>
</evidence>
<evidence type="ECO:0000313" key="12">
    <source>
        <dbReference type="Proteomes" id="UP000193623"/>
    </source>
</evidence>
<evidence type="ECO:0000256" key="7">
    <source>
        <dbReference type="ARBA" id="ARBA00049183"/>
    </source>
</evidence>
<evidence type="ECO:0000256" key="4">
    <source>
        <dbReference type="ARBA" id="ARBA00019077"/>
    </source>
</evidence>
<feature type="domain" description="3-deoxy-D-manno-octulosonic-acid transferase N-terminal" evidence="10">
    <location>
        <begin position="34"/>
        <end position="208"/>
    </location>
</feature>
<dbReference type="GO" id="GO:0009244">
    <property type="term" value="P:lipopolysaccharide core region biosynthetic process"/>
    <property type="evidence" value="ECO:0007669"/>
    <property type="project" value="UniProtKB-UniRule"/>
</dbReference>
<dbReference type="GO" id="GO:0009245">
    <property type="term" value="P:lipid A biosynthetic process"/>
    <property type="evidence" value="ECO:0007669"/>
    <property type="project" value="TreeGrafter"/>
</dbReference>
<dbReference type="PANTHER" id="PTHR42755">
    <property type="entry name" value="3-DEOXY-MANNO-OCTULOSONATE CYTIDYLYLTRANSFERASE"/>
    <property type="match status" value="1"/>
</dbReference>
<evidence type="ECO:0000256" key="9">
    <source>
        <dbReference type="RuleBase" id="RU365103"/>
    </source>
</evidence>
<dbReference type="Proteomes" id="UP000193623">
    <property type="component" value="Unassembled WGS sequence"/>
</dbReference>
<comment type="catalytic activity">
    <reaction evidence="7 9">
        <text>lipid IVA (E. coli) + CMP-3-deoxy-beta-D-manno-octulosonate = alpha-Kdo-(2-&gt;6)-lipid IVA (E. coli) + CMP + H(+)</text>
        <dbReference type="Rhea" id="RHEA:28066"/>
        <dbReference type="ChEBI" id="CHEBI:15378"/>
        <dbReference type="ChEBI" id="CHEBI:58603"/>
        <dbReference type="ChEBI" id="CHEBI:60364"/>
        <dbReference type="ChEBI" id="CHEBI:60377"/>
        <dbReference type="ChEBI" id="CHEBI:85987"/>
        <dbReference type="EC" id="2.4.99.12"/>
    </reaction>
</comment>
<proteinExistence type="inferred from homology"/>
<dbReference type="PANTHER" id="PTHR42755:SF1">
    <property type="entry name" value="3-DEOXY-D-MANNO-OCTULOSONIC ACID TRANSFERASE, MITOCHONDRIAL-RELATED"/>
    <property type="match status" value="1"/>
</dbReference>
<comment type="subcellular location">
    <subcellularLocation>
        <location evidence="9">Cell membrane</location>
    </subcellularLocation>
</comment>
<keyword evidence="5 9" id="KW-0808">Transferase</keyword>
<comment type="function">
    <text evidence="1 9">Involved in lipopolysaccharide (LPS) biosynthesis. Catalyzes the transfer of 3-deoxy-D-manno-octulosonate (Kdo) residue(s) from CMP-Kdo to lipid IV(A), the tetraacyldisaccharide-1,4'-bisphosphate precursor of lipid A.</text>
</comment>
<name>A0A1Y5SL95_9RHOB</name>
<sequence>MLRLVLAAGWLLQPLAGPLLRRRLARGKEDPLRLCEKLGQPRAARPHGPLIWLHGVGVGEVMALRGLIASLSDARPDLHFLVTSSARSSGDVFAANLPTRTIHHYLPLDLPRPVARFLDHWRPDLAIWSDQEVWPRLAATCARRGIHQAYVAARITDASAKARARFGRAYGDLYGLMDVIHAQDTGTAQRLEGLMQGGDVHVSGSLKAAAAPLADAPDLRAKLPQGRRVWVAAPAHPADARIALDTQRGLMGEGGTDLLILAPRRMEDADGFAAHCRDMGLTACRRSRDEWPDETTAVFIADSFGELGVWYRAARAALIGGTFDATEGHNPWEAVALGCAIFHGPRTANFATDYKMLDNAGAALQVTNPKDLITALQTSDVSQQADRAASIRTQAATGLQQITDDLLRLLAR</sequence>
<feature type="active site" description="Proton acceptor" evidence="8">
    <location>
        <position position="60"/>
    </location>
</feature>
<dbReference type="InterPro" id="IPR007507">
    <property type="entry name" value="Glycos_transf_N"/>
</dbReference>